<reference evidence="4 5" key="1">
    <citation type="submission" date="2023-12" db="EMBL/GenBank/DDBJ databases">
        <title>Marinobacter qingdaonensis sp. nov., isolated from the intertidal sediment of Qingdao, PR China.</title>
        <authorList>
            <person name="Li Y."/>
        </authorList>
    </citation>
    <scope>NUCLEOTIDE SEQUENCE [LARGE SCALE GENOMIC DNA]</scope>
    <source>
        <strain evidence="4 5">ASW11-75</strain>
    </source>
</reference>
<feature type="coiled-coil region" evidence="2">
    <location>
        <begin position="185"/>
        <end position="219"/>
    </location>
</feature>
<dbReference type="Gene3D" id="2.40.50.100">
    <property type="match status" value="1"/>
</dbReference>
<evidence type="ECO:0000313" key="4">
    <source>
        <dbReference type="EMBL" id="MEA1079952.1"/>
    </source>
</evidence>
<keyword evidence="2" id="KW-0175">Coiled coil</keyword>
<accession>A0ABU5NW46</accession>
<dbReference type="PANTHER" id="PTHR30469">
    <property type="entry name" value="MULTIDRUG RESISTANCE PROTEIN MDTA"/>
    <property type="match status" value="1"/>
</dbReference>
<proteinExistence type="inferred from homology"/>
<organism evidence="4 5">
    <name type="scientific">Marinobacter qingdaonensis</name>
    <dbReference type="NCBI Taxonomy" id="3108486"/>
    <lineage>
        <taxon>Bacteria</taxon>
        <taxon>Pseudomonadati</taxon>
        <taxon>Pseudomonadota</taxon>
        <taxon>Gammaproteobacteria</taxon>
        <taxon>Pseudomonadales</taxon>
        <taxon>Marinobacteraceae</taxon>
        <taxon>Marinobacter</taxon>
    </lineage>
</organism>
<gene>
    <name evidence="4" type="ORF">U5822_04695</name>
</gene>
<feature type="domain" description="Multidrug resistance protein MdtA-like barrel-sandwich hybrid" evidence="3">
    <location>
        <begin position="65"/>
        <end position="241"/>
    </location>
</feature>
<dbReference type="RefSeq" id="WP_322854470.1">
    <property type="nucleotide sequence ID" value="NZ_JAYDCJ010000003.1"/>
</dbReference>
<evidence type="ECO:0000256" key="2">
    <source>
        <dbReference type="SAM" id="Coils"/>
    </source>
</evidence>
<evidence type="ECO:0000259" key="3">
    <source>
        <dbReference type="Pfam" id="PF25917"/>
    </source>
</evidence>
<sequence length="413" mass="44397">MSKRLLPLIILALGVLGFLALKMTRPEPAEVSASERSWRVSTQRVEPGSHTPLLPLYGQVVAPEQLDVTATLAGRIDARPVSEGQRVQAGDLLVALDDADIEPVLAQARAQVDDLKAQLAAEQVRHRNDSAAIRSERNIRDNASRQLERTKALVQRNLASQEDLEAATDALARAELTVSTRQRAIDEHPSRVQSLEAKLAQAQANLATIERDAQRARLTAPFDGVVTGIQVAPGDLVARNEPLLSLYPDQSLELRARVPAQFRSELLDALARGEALSASSKDGSHRFELVRFAGTADPAGTEAILALVGNGGGLRPGELLPVNLQRPERANTVAVPFSALYGANALYLMTDDQRMQRITVERVGEARAGNGERWLLVAGDALEPGAQLITTHLPNAMTGLKVEPVDAAGESAE</sequence>
<dbReference type="SUPFAM" id="SSF111369">
    <property type="entry name" value="HlyD-like secretion proteins"/>
    <property type="match status" value="1"/>
</dbReference>
<comment type="similarity">
    <text evidence="1">Belongs to the membrane fusion protein (MFP) (TC 8.A.1) family.</text>
</comment>
<dbReference type="PANTHER" id="PTHR30469:SF15">
    <property type="entry name" value="HLYD FAMILY OF SECRETION PROTEINS"/>
    <property type="match status" value="1"/>
</dbReference>
<dbReference type="Pfam" id="PF25917">
    <property type="entry name" value="BSH_RND"/>
    <property type="match status" value="1"/>
</dbReference>
<name>A0ABU5NW46_9GAMM</name>
<dbReference type="Proteomes" id="UP001305746">
    <property type="component" value="Unassembled WGS sequence"/>
</dbReference>
<evidence type="ECO:0000256" key="1">
    <source>
        <dbReference type="ARBA" id="ARBA00009477"/>
    </source>
</evidence>
<protein>
    <submittedName>
        <fullName evidence="4">HlyD family efflux transporter periplasmic adaptor subunit</fullName>
    </submittedName>
</protein>
<dbReference type="Gene3D" id="2.40.30.170">
    <property type="match status" value="1"/>
</dbReference>
<dbReference type="EMBL" id="JAYDCJ010000003">
    <property type="protein sequence ID" value="MEA1079952.1"/>
    <property type="molecule type" value="Genomic_DNA"/>
</dbReference>
<keyword evidence="5" id="KW-1185">Reference proteome</keyword>
<evidence type="ECO:0000313" key="5">
    <source>
        <dbReference type="Proteomes" id="UP001305746"/>
    </source>
</evidence>
<dbReference type="InterPro" id="IPR058625">
    <property type="entry name" value="MdtA-like_BSH"/>
</dbReference>
<dbReference type="Gene3D" id="1.10.287.470">
    <property type="entry name" value="Helix hairpin bin"/>
    <property type="match status" value="1"/>
</dbReference>
<comment type="caution">
    <text evidence="4">The sequence shown here is derived from an EMBL/GenBank/DDBJ whole genome shotgun (WGS) entry which is preliminary data.</text>
</comment>